<dbReference type="eggNOG" id="KOG4177">
    <property type="taxonomic scope" value="Eukaryota"/>
</dbReference>
<dbReference type="InterPro" id="IPR002110">
    <property type="entry name" value="Ankyrin_rpt"/>
</dbReference>
<feature type="repeat" description="ANK" evidence="1">
    <location>
        <begin position="613"/>
        <end position="645"/>
    </location>
</feature>
<dbReference type="PANTHER" id="PTHR24202">
    <property type="entry name" value="E3 UBIQUITIN-PROTEIN LIGASE MIB2"/>
    <property type="match status" value="1"/>
</dbReference>
<feature type="repeat" description="ANK" evidence="1">
    <location>
        <begin position="520"/>
        <end position="552"/>
    </location>
</feature>
<dbReference type="InterPro" id="IPR036770">
    <property type="entry name" value="Ankyrin_rpt-contain_sf"/>
</dbReference>
<proteinExistence type="predicted"/>
<dbReference type="PANTHER" id="PTHR24202:SF4">
    <property type="entry name" value="E3 UBIQUITIN-PROTEIN LIGASE MIB2-RELATED"/>
    <property type="match status" value="1"/>
</dbReference>
<keyword evidence="1" id="KW-0040">ANK repeat</keyword>
<gene>
    <name evidence="2" type="ORF">MONBRDRAFT_5528</name>
</gene>
<feature type="repeat" description="ANK" evidence="1">
    <location>
        <begin position="787"/>
        <end position="819"/>
    </location>
</feature>
<name>A9URQ4_MONBE</name>
<dbReference type="PROSITE" id="PS50088">
    <property type="entry name" value="ANK_REPEAT"/>
    <property type="match status" value="6"/>
</dbReference>
<dbReference type="InParanoid" id="A9URQ4"/>
<dbReference type="KEGG" id="mbr:MONBRDRAFT_5528"/>
<protein>
    <submittedName>
        <fullName evidence="2">Uncharacterized protein</fullName>
    </submittedName>
</protein>
<feature type="repeat" description="ANK" evidence="1">
    <location>
        <begin position="861"/>
        <end position="893"/>
    </location>
</feature>
<dbReference type="Pfam" id="PF00023">
    <property type="entry name" value="Ank"/>
    <property type="match status" value="2"/>
</dbReference>
<dbReference type="EMBL" id="CH991544">
    <property type="protein sequence ID" value="EDQ91646.1"/>
    <property type="molecule type" value="Genomic_DNA"/>
</dbReference>
<keyword evidence="3" id="KW-1185">Reference proteome</keyword>
<dbReference type="SUPFAM" id="SSF48403">
    <property type="entry name" value="Ankyrin repeat"/>
    <property type="match status" value="2"/>
</dbReference>
<evidence type="ECO:0000313" key="2">
    <source>
        <dbReference type="EMBL" id="EDQ91646.1"/>
    </source>
</evidence>
<dbReference type="Proteomes" id="UP000001357">
    <property type="component" value="Unassembled WGS sequence"/>
</dbReference>
<dbReference type="GO" id="GO:0016567">
    <property type="term" value="P:protein ubiquitination"/>
    <property type="evidence" value="ECO:0000318"/>
    <property type="project" value="GO_Central"/>
</dbReference>
<dbReference type="AlphaFoldDB" id="A9URQ4"/>
<dbReference type="Pfam" id="PF12796">
    <property type="entry name" value="Ank_2"/>
    <property type="match status" value="3"/>
</dbReference>
<dbReference type="GO" id="GO:0005737">
    <property type="term" value="C:cytoplasm"/>
    <property type="evidence" value="ECO:0000318"/>
    <property type="project" value="GO_Central"/>
</dbReference>
<evidence type="ECO:0000256" key="1">
    <source>
        <dbReference type="PROSITE-ProRule" id="PRU00023"/>
    </source>
</evidence>
<dbReference type="PRINTS" id="PR01415">
    <property type="entry name" value="ANKYRIN"/>
</dbReference>
<accession>A9URQ4</accession>
<dbReference type="OMA" id="QGYVEYK"/>
<sequence length="998" mass="109356">MAYTGSNGLNAASFAMAQGDVASMSSYFPPSEDFFDEGALSFLVWVSNPTMRMCTALTHRNNITAKPNQLDFNRLMGGLEALQRAASTAFPSGTDIPVPDISKGKVKREPAEAVGHPAAKSAHLAMGHPLGSDDRLPQKRSTMARGVQRGVEATNASRKLCAIWLNSDDINQCRFAVKNDEKADNRILSNVQSQGYVEYKARYCKKRGQSSGYGSFHVAFLPVERAIYPLQRLGAEESQHIPAPVDDAVLYDDQVNVENFERVIITVRLYQSYRGSYPTRVYRFSEDEEYQQLFVSGWQDATMMVRNGIDGITVEADESGDCIHYIVHKRSLLEQFNSEKGIHFPCPIPASPEKMNDIGMLRMQVSVTFYLRDSTPSPDARFVQQGLEMNVWLRIKIVQQLSGRKKRYAFMRLDDDDEYDDATPLACLPPRPLVKPIDMDGGSFVRYTVGSEGIRGNSVVHMLRSIADTAAKTIIEEQALGEDRAASSTALHAACAEGDIGITFMLLQSQPTLIHALDEHGNTPMHCAARHGHMPIVTLLFDSGARVECVNAAGEVPYDVASTSTVRDYLLQQVQKERTHGCSSLLRAAATGCWDSLCSLINAGHDVNGVNAQGHTPLFLAVEHNQPIAVYTLLQAGADPLRRNRHGLNSIHLAAKRGDPETLVILLHHRPDATNEQAADGRTALHFAAELDHVLCVQILLSCGCDITAIDNSGDTAMGLASRRKNPDVELLLMTRSHQQMDERRASQLFRKCREGGSLHIAAIRGDVALARKLLQEGADLKLRDSRGNTALHHAARNGRFLVLDELLNEASRINEATNLVHAQVDDGRNALHLACNKDSISSAIVLLSRKLGDLHASAKNGDTALHSAARNGQVCVAALLLLGGLDPRTANMTGMTAHQIALAARHPSTAQVLSANTRQLQELSKMLANPPNFPVETSLERAVDHNLCIHWSDLGNLLSRMWHATHNACVVLRSFRAAANASGQRRGSNVNGQRHAR</sequence>
<feature type="repeat" description="ANK" evidence="1">
    <location>
        <begin position="754"/>
        <end position="786"/>
    </location>
</feature>
<evidence type="ECO:0000313" key="3">
    <source>
        <dbReference type="Proteomes" id="UP000001357"/>
    </source>
</evidence>
<dbReference type="SMART" id="SM00248">
    <property type="entry name" value="ANK"/>
    <property type="match status" value="10"/>
</dbReference>
<organism evidence="2 3">
    <name type="scientific">Monosiga brevicollis</name>
    <name type="common">Choanoflagellate</name>
    <dbReference type="NCBI Taxonomy" id="81824"/>
    <lineage>
        <taxon>Eukaryota</taxon>
        <taxon>Choanoflagellata</taxon>
        <taxon>Craspedida</taxon>
        <taxon>Salpingoecidae</taxon>
        <taxon>Monosiga</taxon>
    </lineage>
</organism>
<reference evidence="2 3" key="1">
    <citation type="journal article" date="2008" name="Nature">
        <title>The genome of the choanoflagellate Monosiga brevicollis and the origin of metazoans.</title>
        <authorList>
            <consortium name="JGI Sequencing"/>
            <person name="King N."/>
            <person name="Westbrook M.J."/>
            <person name="Young S.L."/>
            <person name="Kuo A."/>
            <person name="Abedin M."/>
            <person name="Chapman J."/>
            <person name="Fairclough S."/>
            <person name="Hellsten U."/>
            <person name="Isogai Y."/>
            <person name="Letunic I."/>
            <person name="Marr M."/>
            <person name="Pincus D."/>
            <person name="Putnam N."/>
            <person name="Rokas A."/>
            <person name="Wright K.J."/>
            <person name="Zuzow R."/>
            <person name="Dirks W."/>
            <person name="Good M."/>
            <person name="Goodstein D."/>
            <person name="Lemons D."/>
            <person name="Li W."/>
            <person name="Lyons J.B."/>
            <person name="Morris A."/>
            <person name="Nichols S."/>
            <person name="Richter D.J."/>
            <person name="Salamov A."/>
            <person name="Bork P."/>
            <person name="Lim W.A."/>
            <person name="Manning G."/>
            <person name="Miller W.T."/>
            <person name="McGinnis W."/>
            <person name="Shapiro H."/>
            <person name="Tjian R."/>
            <person name="Grigoriev I.V."/>
            <person name="Rokhsar D."/>
        </authorList>
    </citation>
    <scope>NUCLEOTIDE SEQUENCE [LARGE SCALE GENOMIC DNA]</scope>
    <source>
        <strain evidence="3">MX1 / ATCC 50154</strain>
    </source>
</reference>
<feature type="repeat" description="ANK" evidence="1">
    <location>
        <begin position="680"/>
        <end position="712"/>
    </location>
</feature>
<dbReference type="RefSeq" id="XP_001742932.1">
    <property type="nucleotide sequence ID" value="XM_001742880.1"/>
</dbReference>
<dbReference type="GeneID" id="5888590"/>
<dbReference type="Gene3D" id="1.25.40.20">
    <property type="entry name" value="Ankyrin repeat-containing domain"/>
    <property type="match status" value="4"/>
</dbReference>
<dbReference type="STRING" id="81824.A9URQ4"/>
<dbReference type="GO" id="GO:0061630">
    <property type="term" value="F:ubiquitin protein ligase activity"/>
    <property type="evidence" value="ECO:0000318"/>
    <property type="project" value="GO_Central"/>
</dbReference>
<dbReference type="PROSITE" id="PS50297">
    <property type="entry name" value="ANK_REP_REGION"/>
    <property type="match status" value="6"/>
</dbReference>